<dbReference type="Pfam" id="PF00515">
    <property type="entry name" value="TPR_1"/>
    <property type="match status" value="1"/>
</dbReference>
<dbReference type="PROSITE" id="PS50293">
    <property type="entry name" value="TPR_REGION"/>
    <property type="match status" value="1"/>
</dbReference>
<dbReference type="EMBL" id="CP036266">
    <property type="protein sequence ID" value="QDT22464.1"/>
    <property type="molecule type" value="Genomic_DNA"/>
</dbReference>
<organism evidence="6 7">
    <name type="scientific">Gimesia chilikensis</name>
    <dbReference type="NCBI Taxonomy" id="2605989"/>
    <lineage>
        <taxon>Bacteria</taxon>
        <taxon>Pseudomonadati</taxon>
        <taxon>Planctomycetota</taxon>
        <taxon>Planctomycetia</taxon>
        <taxon>Planctomycetales</taxon>
        <taxon>Planctomycetaceae</taxon>
        <taxon>Gimesia</taxon>
    </lineage>
</organism>
<evidence type="ECO:0000256" key="5">
    <source>
        <dbReference type="SAM" id="Phobius"/>
    </source>
</evidence>
<feature type="region of interest" description="Disordered" evidence="4">
    <location>
        <begin position="128"/>
        <end position="147"/>
    </location>
</feature>
<dbReference type="Proteomes" id="UP000320421">
    <property type="component" value="Chromosome"/>
</dbReference>
<feature type="region of interest" description="Disordered" evidence="4">
    <location>
        <begin position="1"/>
        <end position="21"/>
    </location>
</feature>
<keyword evidence="5" id="KW-1133">Transmembrane helix</keyword>
<dbReference type="PANTHER" id="PTHR44858">
    <property type="entry name" value="TETRATRICOPEPTIDE REPEAT PROTEIN 6"/>
    <property type="match status" value="1"/>
</dbReference>
<dbReference type="PANTHER" id="PTHR44858:SF1">
    <property type="entry name" value="UDP-N-ACETYLGLUCOSAMINE--PEPTIDE N-ACETYLGLUCOSAMINYLTRANSFERASE SPINDLY-RELATED"/>
    <property type="match status" value="1"/>
</dbReference>
<name>A0A517PSX1_9PLAN</name>
<dbReference type="OrthoDB" id="213842at2"/>
<dbReference type="Gene3D" id="1.25.40.10">
    <property type="entry name" value="Tetratricopeptide repeat domain"/>
    <property type="match status" value="2"/>
</dbReference>
<evidence type="ECO:0000256" key="3">
    <source>
        <dbReference type="PROSITE-ProRule" id="PRU00339"/>
    </source>
</evidence>
<dbReference type="InterPro" id="IPR019734">
    <property type="entry name" value="TPR_rpt"/>
</dbReference>
<reference evidence="6 7" key="1">
    <citation type="submission" date="2019-02" db="EMBL/GenBank/DDBJ databases">
        <title>Deep-cultivation of Planctomycetes and their phenomic and genomic characterization uncovers novel biology.</title>
        <authorList>
            <person name="Wiegand S."/>
            <person name="Jogler M."/>
            <person name="Boedeker C."/>
            <person name="Pinto D."/>
            <person name="Vollmers J."/>
            <person name="Rivas-Marin E."/>
            <person name="Kohn T."/>
            <person name="Peeters S.H."/>
            <person name="Heuer A."/>
            <person name="Rast P."/>
            <person name="Oberbeckmann S."/>
            <person name="Bunk B."/>
            <person name="Jeske O."/>
            <person name="Meyerdierks A."/>
            <person name="Storesund J.E."/>
            <person name="Kallscheuer N."/>
            <person name="Luecker S."/>
            <person name="Lage O.M."/>
            <person name="Pohl T."/>
            <person name="Merkel B.J."/>
            <person name="Hornburger P."/>
            <person name="Mueller R.-W."/>
            <person name="Bruemmer F."/>
            <person name="Labrenz M."/>
            <person name="Spormann A.M."/>
            <person name="Op den Camp H."/>
            <person name="Overmann J."/>
            <person name="Amann R."/>
            <person name="Jetten M.S.M."/>
            <person name="Mascher T."/>
            <person name="Medema M.H."/>
            <person name="Devos D.P."/>
            <person name="Kaster A.-K."/>
            <person name="Ovreas L."/>
            <person name="Rohde M."/>
            <person name="Galperin M.Y."/>
            <person name="Jogler C."/>
        </authorList>
    </citation>
    <scope>NUCLEOTIDE SEQUENCE [LARGE SCALE GENOMIC DNA]</scope>
    <source>
        <strain evidence="6 7">HG66A1</strain>
    </source>
</reference>
<gene>
    <name evidence="6" type="ORF">HG66A1_42720</name>
</gene>
<dbReference type="RefSeq" id="WP_145188329.1">
    <property type="nucleotide sequence ID" value="NZ_CP036266.1"/>
</dbReference>
<dbReference type="PROSITE" id="PS50005">
    <property type="entry name" value="TPR"/>
    <property type="match status" value="2"/>
</dbReference>
<dbReference type="Pfam" id="PF13374">
    <property type="entry name" value="TPR_10"/>
    <property type="match status" value="1"/>
</dbReference>
<feature type="transmembrane region" description="Helical" evidence="5">
    <location>
        <begin position="26"/>
        <end position="45"/>
    </location>
</feature>
<keyword evidence="5" id="KW-0472">Membrane</keyword>
<keyword evidence="7" id="KW-1185">Reference proteome</keyword>
<keyword evidence="5" id="KW-0812">Transmembrane</keyword>
<evidence type="ECO:0000313" key="7">
    <source>
        <dbReference type="Proteomes" id="UP000320421"/>
    </source>
</evidence>
<accession>A0A517PSX1</accession>
<feature type="repeat" description="TPR" evidence="3">
    <location>
        <begin position="1201"/>
        <end position="1234"/>
    </location>
</feature>
<evidence type="ECO:0000313" key="6">
    <source>
        <dbReference type="EMBL" id="QDT22464.1"/>
    </source>
</evidence>
<proteinExistence type="predicted"/>
<dbReference type="InterPro" id="IPR050498">
    <property type="entry name" value="Ycf3"/>
</dbReference>
<sequence>MRKSGQAAVQPDGDTGKTKRSPKERAIVWGLIAAALVVILIEWNARSGYSKSLAALQKRIELSDQPNGEPFRLDEAKSMVTGFPLGTEELTDRGKRLQYHWFSLFRNYDLQLTTDDEDIILALKTEADPSGEAPPQLAAPQNQAQPNTPTIAAHQLSLPDKGLDRELKDEVVLSTDQLDSQVDELQGILTREIVRQALLIGGRDGLGRKTRDTSLRGDVKLIENPERFPIQLITHINRNREVSIDLILPYKTELPYRWNSEPFILPEENAFEALVEQSEALSRDGFVDALKEAGFSGKAADWKAESEIPEKTLKQIKEWSFISQYTIAQDMHAAIATEGESPERLAMLARAYANLGSLTERFQSPAHKVFKARALLYAERLTDRCEDSPWSLAHRAYVRTFVGRHQSAIADLKTLESTEKNKDTKRPLPDWLELIEAYCLYQPEVLKKATRDENLQYMAIYLRALQTDPVLDGQAAGTRTEELLAVEPACIRALDYLNDLESFQHLSELTEVRQKQIWEQLYKKLQAGNLPAEIKEPLDDHMAFLFKVKTKLPFRNQITRQLQNTITHDQEPSINALGQLLQEVSYLQACRRLYFLTEFLSRSADDDIAEVQSLLAGHPYAPYIKIYSSVPAEVQETYRKLLANYDPTELELSSAKLITGSYGYLKYEDYDKIKAAAVANQDHIFQDQLQYQRFLVKQKMYSRNLLGDIARLMLEISPHQPQTVSLNIDANKGYADQHHTEIVEKYGDNPEILSAMGKRHLRELNDEKAEEILFRRLEFTKDFQTYNSLAELYMRRGEMEKWLDIMKKSLRVPTTGLENAEIRSKIAYYYMGEGKWKEAEPYAMDAAKTYSAWGLICGAHYLEGVGQLDAAEELMENCSKRYEANAAGWYFWCIRTNHGDQKTARLLAERMILEHPYPDHYTRTLEIAVIHLMQGSKKEAYENFLTAYQKHHDGYCGLHAALLADELELTYERDELLKGIAGLWNRDYASAELANYFQRMLQEKDPIKWDPDWFQSLMVHQPVGTPTNFYFFAGKFLKLRGQDELAETYLQLAAASPDTSKYNCALASQYLRALDKKIEPRRIKELTADFNDVKQQAGHAAYLVQRGKREEAIQAYDDILKSHPELTGVLISRAQEFERLGRYESAIADYQRVIELDPENWIPHKCLAMAYGASEDEKIRDSALSLQHAQRAYDLLPTRYWVIYGALAVAYAAQGEFDKAIEFQKETLERAPTMEKNAVNRRLRQFNEGKPYIRSVAD</sequence>
<dbReference type="AlphaFoldDB" id="A0A517PSX1"/>
<feature type="repeat" description="TPR" evidence="3">
    <location>
        <begin position="1127"/>
        <end position="1160"/>
    </location>
</feature>
<feature type="compositionally biased region" description="Low complexity" evidence="4">
    <location>
        <begin position="133"/>
        <end position="147"/>
    </location>
</feature>
<protein>
    <submittedName>
        <fullName evidence="6">Tetratricopeptide repeat protein</fullName>
    </submittedName>
</protein>
<keyword evidence="1" id="KW-0677">Repeat</keyword>
<evidence type="ECO:0000256" key="1">
    <source>
        <dbReference type="ARBA" id="ARBA00022737"/>
    </source>
</evidence>
<evidence type="ECO:0000256" key="2">
    <source>
        <dbReference type="ARBA" id="ARBA00022803"/>
    </source>
</evidence>
<dbReference type="SUPFAM" id="SSF48452">
    <property type="entry name" value="TPR-like"/>
    <property type="match status" value="3"/>
</dbReference>
<keyword evidence="2 3" id="KW-0802">TPR repeat</keyword>
<dbReference type="InterPro" id="IPR011990">
    <property type="entry name" value="TPR-like_helical_dom_sf"/>
</dbReference>
<evidence type="ECO:0000256" key="4">
    <source>
        <dbReference type="SAM" id="MobiDB-lite"/>
    </source>
</evidence>
<dbReference type="SMART" id="SM00028">
    <property type="entry name" value="TPR"/>
    <property type="match status" value="4"/>
</dbReference>